<gene>
    <name evidence="1" type="ORF">UFOVP742_49</name>
</gene>
<name>A0A6J7X2D4_9CAUD</name>
<reference evidence="1" key="1">
    <citation type="submission" date="2020-05" db="EMBL/GenBank/DDBJ databases">
        <authorList>
            <person name="Chiriac C."/>
            <person name="Salcher M."/>
            <person name="Ghai R."/>
            <person name="Kavagutti S V."/>
        </authorList>
    </citation>
    <scope>NUCLEOTIDE SEQUENCE</scope>
</reference>
<accession>A0A6J7X2D4</accession>
<protein>
    <submittedName>
        <fullName evidence="1">Uncharacterized protein</fullName>
    </submittedName>
</protein>
<organism evidence="1">
    <name type="scientific">uncultured Caudovirales phage</name>
    <dbReference type="NCBI Taxonomy" id="2100421"/>
    <lineage>
        <taxon>Viruses</taxon>
        <taxon>Duplodnaviria</taxon>
        <taxon>Heunggongvirae</taxon>
        <taxon>Uroviricota</taxon>
        <taxon>Caudoviricetes</taxon>
        <taxon>Peduoviridae</taxon>
        <taxon>Maltschvirus</taxon>
        <taxon>Maltschvirus maltsch</taxon>
    </lineage>
</organism>
<evidence type="ECO:0000313" key="1">
    <source>
        <dbReference type="EMBL" id="CAB5224951.1"/>
    </source>
</evidence>
<sequence length="52" mass="5737">MFDDLKEAASVLSINVAAIAISLSEIEQPVRVISGILAIIYTTVKLYKTLWK</sequence>
<dbReference type="EMBL" id="LR798339">
    <property type="protein sequence ID" value="CAB5224951.1"/>
    <property type="molecule type" value="Genomic_DNA"/>
</dbReference>
<proteinExistence type="predicted"/>